<evidence type="ECO:0000313" key="1">
    <source>
        <dbReference type="EMBL" id="GES78271.1"/>
    </source>
</evidence>
<evidence type="ECO:0000313" key="2">
    <source>
        <dbReference type="Proteomes" id="UP000615446"/>
    </source>
</evidence>
<dbReference type="AlphaFoldDB" id="A0A8H3L3Q0"/>
<accession>A0A8H3L3Q0</accession>
<gene>
    <name evidence="1" type="ORF">RCL2_000558100</name>
</gene>
<reference evidence="1" key="1">
    <citation type="submission" date="2019-10" db="EMBL/GenBank/DDBJ databases">
        <title>Conservation and host-specific expression of non-tandemly repeated heterogenous ribosome RNA gene in arbuscular mycorrhizal fungi.</title>
        <authorList>
            <person name="Maeda T."/>
            <person name="Kobayashi Y."/>
            <person name="Nakagawa T."/>
            <person name="Ezawa T."/>
            <person name="Yamaguchi K."/>
            <person name="Bino T."/>
            <person name="Nishimoto Y."/>
            <person name="Shigenobu S."/>
            <person name="Kawaguchi M."/>
        </authorList>
    </citation>
    <scope>NUCLEOTIDE SEQUENCE</scope>
    <source>
        <strain evidence="1">HR1</strain>
    </source>
</reference>
<dbReference type="Proteomes" id="UP000615446">
    <property type="component" value="Unassembled WGS sequence"/>
</dbReference>
<organism evidence="1 2">
    <name type="scientific">Rhizophagus clarus</name>
    <dbReference type="NCBI Taxonomy" id="94130"/>
    <lineage>
        <taxon>Eukaryota</taxon>
        <taxon>Fungi</taxon>
        <taxon>Fungi incertae sedis</taxon>
        <taxon>Mucoromycota</taxon>
        <taxon>Glomeromycotina</taxon>
        <taxon>Glomeromycetes</taxon>
        <taxon>Glomerales</taxon>
        <taxon>Glomeraceae</taxon>
        <taxon>Rhizophagus</taxon>
    </lineage>
</organism>
<sequence>MVSRTPFVKYSLIMKVASHLAEDFTTPHNSSKKLNQNVKDILSKMTGKTRIGKTKSQQPIASKNSSHIRLHEKHNTVTKSEPEKHSSETIISLEQDNDIKRELSHSEIMSELAATLKKREIQISKSIDKLFESSMAINTETLSLYLEKEINIINKITYEYKNRMEEHTDEKLNWLRKLQLGFEKYQNHSQNLRARRDFMEEMDRIHSIHQSEVTKLYEEIDKSINHFHKIMSNAVKETQRKPSLTSQLRSLFEL</sequence>
<comment type="caution">
    <text evidence="1">The sequence shown here is derived from an EMBL/GenBank/DDBJ whole genome shotgun (WGS) entry which is preliminary data.</text>
</comment>
<dbReference type="EMBL" id="BLAL01000036">
    <property type="protein sequence ID" value="GES78271.1"/>
    <property type="molecule type" value="Genomic_DNA"/>
</dbReference>
<proteinExistence type="predicted"/>
<dbReference type="OrthoDB" id="2397884at2759"/>
<name>A0A8H3L3Q0_9GLOM</name>
<protein>
    <submittedName>
        <fullName evidence="1">Uncharacterized protein</fullName>
    </submittedName>
</protein>